<proteinExistence type="predicted"/>
<evidence type="ECO:0000313" key="3">
    <source>
        <dbReference type="Proteomes" id="UP000823775"/>
    </source>
</evidence>
<dbReference type="EMBL" id="JACEIK010003148">
    <property type="protein sequence ID" value="MCD9640545.1"/>
    <property type="molecule type" value="Genomic_DNA"/>
</dbReference>
<reference evidence="2 3" key="1">
    <citation type="journal article" date="2021" name="BMC Genomics">
        <title>Datura genome reveals duplications of psychoactive alkaloid biosynthetic genes and high mutation rate following tissue culture.</title>
        <authorList>
            <person name="Rajewski A."/>
            <person name="Carter-House D."/>
            <person name="Stajich J."/>
            <person name="Litt A."/>
        </authorList>
    </citation>
    <scope>NUCLEOTIDE SEQUENCE [LARGE SCALE GENOMIC DNA]</scope>
    <source>
        <strain evidence="2">AR-01</strain>
    </source>
</reference>
<dbReference type="Proteomes" id="UP000823775">
    <property type="component" value="Unassembled WGS sequence"/>
</dbReference>
<feature type="non-terminal residue" evidence="2">
    <location>
        <position position="1"/>
    </location>
</feature>
<evidence type="ECO:0000313" key="2">
    <source>
        <dbReference type="EMBL" id="MCD9640545.1"/>
    </source>
</evidence>
<organism evidence="2 3">
    <name type="scientific">Datura stramonium</name>
    <name type="common">Jimsonweed</name>
    <name type="synonym">Common thornapple</name>
    <dbReference type="NCBI Taxonomy" id="4076"/>
    <lineage>
        <taxon>Eukaryota</taxon>
        <taxon>Viridiplantae</taxon>
        <taxon>Streptophyta</taxon>
        <taxon>Embryophyta</taxon>
        <taxon>Tracheophyta</taxon>
        <taxon>Spermatophyta</taxon>
        <taxon>Magnoliopsida</taxon>
        <taxon>eudicotyledons</taxon>
        <taxon>Gunneridae</taxon>
        <taxon>Pentapetalae</taxon>
        <taxon>asterids</taxon>
        <taxon>lamiids</taxon>
        <taxon>Solanales</taxon>
        <taxon>Solanaceae</taxon>
        <taxon>Solanoideae</taxon>
        <taxon>Datureae</taxon>
        <taxon>Datura</taxon>
    </lineage>
</organism>
<gene>
    <name evidence="2" type="ORF">HAX54_025904</name>
</gene>
<evidence type="ECO:0000256" key="1">
    <source>
        <dbReference type="SAM" id="MobiDB-lite"/>
    </source>
</evidence>
<name>A0ABS8V387_DATST</name>
<accession>A0ABS8V387</accession>
<feature type="region of interest" description="Disordered" evidence="1">
    <location>
        <begin position="33"/>
        <end position="64"/>
    </location>
</feature>
<protein>
    <submittedName>
        <fullName evidence="2">Uncharacterized protein</fullName>
    </submittedName>
</protein>
<sequence>LCLDLDSKVATCPPDDAKKEIMMRPHLSTLKVIASSSSDQTTKRANRGEGSGSQALEEADEEAP</sequence>
<comment type="caution">
    <text evidence="2">The sequence shown here is derived from an EMBL/GenBank/DDBJ whole genome shotgun (WGS) entry which is preliminary data.</text>
</comment>
<keyword evidence="3" id="KW-1185">Reference proteome</keyword>